<gene>
    <name evidence="3" type="ORF">E4L95_01975</name>
</gene>
<dbReference type="InterPro" id="IPR005021">
    <property type="entry name" value="Terminase_largesu-like"/>
</dbReference>
<dbReference type="InterPro" id="IPR046461">
    <property type="entry name" value="TerL_ATPase"/>
</dbReference>
<dbReference type="Gene3D" id="3.30.420.240">
    <property type="match status" value="1"/>
</dbReference>
<dbReference type="InterPro" id="IPR046462">
    <property type="entry name" value="TerL_nuclease"/>
</dbReference>
<dbReference type="OrthoDB" id="9760250at2"/>
<proteinExistence type="predicted"/>
<feature type="domain" description="Terminase large subunit-like endonuclease" evidence="2">
    <location>
        <begin position="237"/>
        <end position="519"/>
    </location>
</feature>
<dbReference type="Gene3D" id="3.40.50.300">
    <property type="entry name" value="P-loop containing nucleotide triphosphate hydrolases"/>
    <property type="match status" value="1"/>
</dbReference>
<reference evidence="3 4" key="1">
    <citation type="submission" date="2019-03" db="EMBL/GenBank/DDBJ databases">
        <authorList>
            <person name="Li J."/>
        </authorList>
    </citation>
    <scope>NUCLEOTIDE SEQUENCE [LARGE SCALE GENOMIC DNA]</scope>
    <source>
        <strain evidence="3 4">3058</strain>
    </source>
</reference>
<dbReference type="InterPro" id="IPR027417">
    <property type="entry name" value="P-loop_NTPase"/>
</dbReference>
<dbReference type="PANTHER" id="PTHR41287">
    <property type="match status" value="1"/>
</dbReference>
<evidence type="ECO:0000259" key="1">
    <source>
        <dbReference type="Pfam" id="PF03354"/>
    </source>
</evidence>
<accession>A0A4Z1CS93</accession>
<organism evidence="3 4">
    <name type="scientific">Paracoccus liaowanqingii</name>
    <dbReference type="NCBI Taxonomy" id="2560053"/>
    <lineage>
        <taxon>Bacteria</taxon>
        <taxon>Pseudomonadati</taxon>
        <taxon>Pseudomonadota</taxon>
        <taxon>Alphaproteobacteria</taxon>
        <taxon>Rhodobacterales</taxon>
        <taxon>Paracoccaceae</taxon>
        <taxon>Paracoccus</taxon>
    </lineage>
</organism>
<feature type="domain" description="Terminase large subunit-like ATPase" evidence="1">
    <location>
        <begin position="49"/>
        <end position="228"/>
    </location>
</feature>
<evidence type="ECO:0000259" key="2">
    <source>
        <dbReference type="Pfam" id="PF20441"/>
    </source>
</evidence>
<protein>
    <submittedName>
        <fullName evidence="3">Terminase large subunit</fullName>
    </submittedName>
</protein>
<keyword evidence="4" id="KW-1185">Reference proteome</keyword>
<dbReference type="GO" id="GO:0004519">
    <property type="term" value="F:endonuclease activity"/>
    <property type="evidence" value="ECO:0007669"/>
    <property type="project" value="InterPro"/>
</dbReference>
<evidence type="ECO:0000313" key="4">
    <source>
        <dbReference type="Proteomes" id="UP000297972"/>
    </source>
</evidence>
<sequence length="538" mass="59293">MASTFPAWVFDGSPIPDPFGYGDRAVRFLRALCHPASTLPGRKFQLYAWQERIIRAIYGPRDADGNRIVRDVFLLIGRGNRKTSLAAAMALLHLLGPEKVANGQAIFAAADREQAGIGFREAADIVRMMPTLTRATKVYDAFNSAKMIRSALDGSTLKAVASDGRAQHGTTPTFVLVDEIHAWRANGRELWQALQTGMAKRPGGLTVTATTAGRGREGLAAERYAYARKVALGDIIDPSFLPIMFEMQDDDDWTDETVWLRYNPGLVDGFQDIGKLRIDAKRATSDLSAMYDFQQYHLCRWLGNSTSPLFNFDTYDASAHDDDEADLEELPCYLGIDYAQSGDLAAIVAAWRHDDGAVTIKPWFFVPSEGLDERARLESLPYREWIDAGHVIEVEGPVITPEAVADQVREICGRHDVQEAAYDPWQFRRMATELMGDGIAMLEMRQGPATMGPANGELIRAVNGRLIRHAGHPVLRNHFAGVAAKVNDTGMVWMTKADPKRGHIDGAVAASMAVSRALTANDTKSRYDDPDVIGLTIL</sequence>
<dbReference type="RefSeq" id="WP_135816155.1">
    <property type="nucleotide sequence ID" value="NZ_SRPG01000009.1"/>
</dbReference>
<dbReference type="EMBL" id="SRPG01000009">
    <property type="protein sequence ID" value="TGN68279.1"/>
    <property type="molecule type" value="Genomic_DNA"/>
</dbReference>
<dbReference type="Pfam" id="PF20441">
    <property type="entry name" value="TerL_nuclease"/>
    <property type="match status" value="1"/>
</dbReference>
<name>A0A4Z1CS93_9RHOB</name>
<dbReference type="Pfam" id="PF03354">
    <property type="entry name" value="TerL_ATPase"/>
    <property type="match status" value="1"/>
</dbReference>
<dbReference type="AlphaFoldDB" id="A0A4Z1CS93"/>
<evidence type="ECO:0000313" key="3">
    <source>
        <dbReference type="EMBL" id="TGN68279.1"/>
    </source>
</evidence>
<comment type="caution">
    <text evidence="3">The sequence shown here is derived from an EMBL/GenBank/DDBJ whole genome shotgun (WGS) entry which is preliminary data.</text>
</comment>
<dbReference type="Proteomes" id="UP000297972">
    <property type="component" value="Unassembled WGS sequence"/>
</dbReference>
<dbReference type="PANTHER" id="PTHR41287:SF1">
    <property type="entry name" value="PROTEIN YMFN"/>
    <property type="match status" value="1"/>
</dbReference>